<feature type="compositionally biased region" description="Polar residues" evidence="4">
    <location>
        <begin position="73"/>
        <end position="82"/>
    </location>
</feature>
<dbReference type="Pfam" id="PF13424">
    <property type="entry name" value="TPR_12"/>
    <property type="match status" value="4"/>
</dbReference>
<dbReference type="SMART" id="SM00028">
    <property type="entry name" value="TPR"/>
    <property type="match status" value="9"/>
</dbReference>
<dbReference type="SUPFAM" id="SSF48452">
    <property type="entry name" value="TPR-like"/>
    <property type="match status" value="3"/>
</dbReference>
<feature type="repeat" description="TPR" evidence="3">
    <location>
        <begin position="145"/>
        <end position="178"/>
    </location>
</feature>
<feature type="repeat" description="TPR" evidence="3">
    <location>
        <begin position="405"/>
        <end position="438"/>
    </location>
</feature>
<keyword evidence="1" id="KW-0677">Repeat</keyword>
<name>A0A7S2DW64_9STRA</name>
<evidence type="ECO:0000256" key="4">
    <source>
        <dbReference type="SAM" id="MobiDB-lite"/>
    </source>
</evidence>
<gene>
    <name evidence="5" type="ORF">HTAM1171_LOCUS235</name>
</gene>
<accession>A0A7S2DW64</accession>
<dbReference type="Gene3D" id="1.25.40.10">
    <property type="entry name" value="Tetratricopeptide repeat domain"/>
    <property type="match status" value="3"/>
</dbReference>
<evidence type="ECO:0008006" key="6">
    <source>
        <dbReference type="Google" id="ProtNLM"/>
    </source>
</evidence>
<keyword evidence="2 3" id="KW-0802">TPR repeat</keyword>
<dbReference type="InterPro" id="IPR019734">
    <property type="entry name" value="TPR_rpt"/>
</dbReference>
<evidence type="ECO:0000256" key="2">
    <source>
        <dbReference type="ARBA" id="ARBA00022803"/>
    </source>
</evidence>
<dbReference type="AlphaFoldDB" id="A0A7S2DW64"/>
<reference evidence="5" key="1">
    <citation type="submission" date="2021-01" db="EMBL/GenBank/DDBJ databases">
        <authorList>
            <person name="Corre E."/>
            <person name="Pelletier E."/>
            <person name="Niang G."/>
            <person name="Scheremetjew M."/>
            <person name="Finn R."/>
            <person name="Kale V."/>
            <person name="Holt S."/>
            <person name="Cochrane G."/>
            <person name="Meng A."/>
            <person name="Brown T."/>
            <person name="Cohen L."/>
        </authorList>
    </citation>
    <scope>NUCLEOTIDE SEQUENCE</scope>
    <source>
        <strain evidence="5">CCMP826</strain>
    </source>
</reference>
<evidence type="ECO:0000256" key="1">
    <source>
        <dbReference type="ARBA" id="ARBA00022737"/>
    </source>
</evidence>
<dbReference type="PANTHER" id="PTHR45641:SF19">
    <property type="entry name" value="NEPHROCYSTIN-3"/>
    <property type="match status" value="1"/>
</dbReference>
<evidence type="ECO:0000313" key="5">
    <source>
        <dbReference type="EMBL" id="CAD9465867.1"/>
    </source>
</evidence>
<dbReference type="InterPro" id="IPR011990">
    <property type="entry name" value="TPR-like_helical_dom_sf"/>
</dbReference>
<dbReference type="PROSITE" id="PS50005">
    <property type="entry name" value="TPR"/>
    <property type="match status" value="2"/>
</dbReference>
<sequence length="556" mass="62170">MVSQTMRQTQTTNRMMAAMFNNSGAELYEQGRFYDSMQLFKEARKSLSKDNETNSQSTTSKDNVMNGREHDQQQGQEPLNCASSCTITPGFQDYNATERPQQKQQRDIAHGMYREEKEDDLGTEYFDTPFRISLGSNIYPGFDCPIVLYNLGIVHRSLGHIDMAVEYFELCIALLPQRIIKFEPLAIAALNNVGTIHYESGMHDEAMCDFLQAVRFSADMPVADDPASSIAGISNNCPVASAEETDCSPRASKRPRLSAKATNKAKEFTLEERWLLYQAITLSNIGRVDFCSNRFDDALTSCKAALCIRTKVLGSDHFDTAIIRYNIGLIAHKQGQLGVALPCYKEFVDLASKLHGPGVAHVATALHQVSLIHSARGKKELALFSLENVLNVRKKLHGEYHRDTAKTYFSMGQINIELGRINEASKAFQESLRIAHVVFPEQHIIFVFAFCYMGQIHHLNGNAEDALNSYEHALPIARSLFGNEHYLVINILNIIGNYWVAQGDLVAASSIFDEASSIYVRFIMISGQLQQLQRQSSHIGGQAKPRKCVKFVAKSA</sequence>
<proteinExistence type="predicted"/>
<feature type="compositionally biased region" description="Polar residues" evidence="4">
    <location>
        <begin position="53"/>
        <end position="63"/>
    </location>
</feature>
<feature type="region of interest" description="Disordered" evidence="4">
    <location>
        <begin position="45"/>
        <end position="82"/>
    </location>
</feature>
<dbReference type="PANTHER" id="PTHR45641">
    <property type="entry name" value="TETRATRICOPEPTIDE REPEAT PROTEIN (AFU_ORTHOLOGUE AFUA_6G03870)"/>
    <property type="match status" value="1"/>
</dbReference>
<protein>
    <recommendedName>
        <fullName evidence="6">MalT-like TPR region domain-containing protein</fullName>
    </recommendedName>
</protein>
<organism evidence="5">
    <name type="scientific">Helicotheca tamesis</name>
    <dbReference type="NCBI Taxonomy" id="374047"/>
    <lineage>
        <taxon>Eukaryota</taxon>
        <taxon>Sar</taxon>
        <taxon>Stramenopiles</taxon>
        <taxon>Ochrophyta</taxon>
        <taxon>Bacillariophyta</taxon>
        <taxon>Mediophyceae</taxon>
        <taxon>Lithodesmiophycidae</taxon>
        <taxon>Lithodesmiales</taxon>
        <taxon>Lithodesmiaceae</taxon>
        <taxon>Helicotheca</taxon>
    </lineage>
</organism>
<dbReference type="EMBL" id="HBGV01000363">
    <property type="protein sequence ID" value="CAD9465867.1"/>
    <property type="molecule type" value="Transcribed_RNA"/>
</dbReference>
<evidence type="ECO:0000256" key="3">
    <source>
        <dbReference type="PROSITE-ProRule" id="PRU00339"/>
    </source>
</evidence>